<dbReference type="EnsemblPlants" id="OBART02G10160.1">
    <property type="protein sequence ID" value="OBART02G10160.1"/>
    <property type="gene ID" value="OBART02G10160"/>
</dbReference>
<dbReference type="PaxDb" id="65489-OBART02G10160.1"/>
<evidence type="ECO:0000313" key="3">
    <source>
        <dbReference type="Proteomes" id="UP000026960"/>
    </source>
</evidence>
<dbReference type="Proteomes" id="UP000026960">
    <property type="component" value="Chromosome 2"/>
</dbReference>
<sequence>MVMLASEKGNSTTAGGDPTATGGDAMGGDPTVIGSQIHHSREGTQMRVVVVSSVLSLPVAVRRERRSLELPMAVELGDVTTVSPSSFPPVVALLPDGRCPSLRQPSCLQGGHTPGEW</sequence>
<accession>A0A0D3F2X8</accession>
<evidence type="ECO:0000313" key="2">
    <source>
        <dbReference type="EnsemblPlants" id="OBART02G10160.1"/>
    </source>
</evidence>
<reference evidence="2" key="1">
    <citation type="journal article" date="2009" name="Rice">
        <title>De Novo Next Generation Sequencing of Plant Genomes.</title>
        <authorList>
            <person name="Rounsley S."/>
            <person name="Marri P.R."/>
            <person name="Yu Y."/>
            <person name="He R."/>
            <person name="Sisneros N."/>
            <person name="Goicoechea J.L."/>
            <person name="Lee S.J."/>
            <person name="Angelova A."/>
            <person name="Kudrna D."/>
            <person name="Luo M."/>
            <person name="Affourtit J."/>
            <person name="Desany B."/>
            <person name="Knight J."/>
            <person name="Niazi F."/>
            <person name="Egholm M."/>
            <person name="Wing R.A."/>
        </authorList>
    </citation>
    <scope>NUCLEOTIDE SEQUENCE [LARGE SCALE GENOMIC DNA]</scope>
    <source>
        <strain evidence="2">cv. IRGC 105608</strain>
    </source>
</reference>
<feature type="region of interest" description="Disordered" evidence="1">
    <location>
        <begin position="1"/>
        <end position="35"/>
    </location>
</feature>
<protein>
    <submittedName>
        <fullName evidence="2">Uncharacterized protein</fullName>
    </submittedName>
</protein>
<dbReference type="AlphaFoldDB" id="A0A0D3F2X8"/>
<dbReference type="HOGENOM" id="CLU_2088508_0_0_1"/>
<reference evidence="2" key="2">
    <citation type="submission" date="2015-03" db="UniProtKB">
        <authorList>
            <consortium name="EnsemblPlants"/>
        </authorList>
    </citation>
    <scope>IDENTIFICATION</scope>
</reference>
<name>A0A0D3F2X8_9ORYZ</name>
<keyword evidence="3" id="KW-1185">Reference proteome</keyword>
<organism evidence="2">
    <name type="scientific">Oryza barthii</name>
    <dbReference type="NCBI Taxonomy" id="65489"/>
    <lineage>
        <taxon>Eukaryota</taxon>
        <taxon>Viridiplantae</taxon>
        <taxon>Streptophyta</taxon>
        <taxon>Embryophyta</taxon>
        <taxon>Tracheophyta</taxon>
        <taxon>Spermatophyta</taxon>
        <taxon>Magnoliopsida</taxon>
        <taxon>Liliopsida</taxon>
        <taxon>Poales</taxon>
        <taxon>Poaceae</taxon>
        <taxon>BOP clade</taxon>
        <taxon>Oryzoideae</taxon>
        <taxon>Oryzeae</taxon>
        <taxon>Oryzinae</taxon>
        <taxon>Oryza</taxon>
    </lineage>
</organism>
<feature type="compositionally biased region" description="Low complexity" evidence="1">
    <location>
        <begin position="12"/>
        <end position="31"/>
    </location>
</feature>
<evidence type="ECO:0000256" key="1">
    <source>
        <dbReference type="SAM" id="MobiDB-lite"/>
    </source>
</evidence>
<proteinExistence type="predicted"/>
<dbReference type="Gramene" id="OBART02G10160.1">
    <property type="protein sequence ID" value="OBART02G10160.1"/>
    <property type="gene ID" value="OBART02G10160"/>
</dbReference>